<name>A0A7S7SIX1_PALFE</name>
<protein>
    <recommendedName>
        <fullName evidence="6">RNA polymerase sigma factor</fullName>
    </recommendedName>
</protein>
<accession>A0A7S7SIX1</accession>
<organism evidence="9 10">
    <name type="scientific">Paludibaculum fermentans</name>
    <dbReference type="NCBI Taxonomy" id="1473598"/>
    <lineage>
        <taxon>Bacteria</taxon>
        <taxon>Pseudomonadati</taxon>
        <taxon>Acidobacteriota</taxon>
        <taxon>Terriglobia</taxon>
        <taxon>Bryobacterales</taxon>
        <taxon>Bryobacteraceae</taxon>
        <taxon>Paludibaculum</taxon>
    </lineage>
</organism>
<dbReference type="PANTHER" id="PTHR43133">
    <property type="entry name" value="RNA POLYMERASE ECF-TYPE SIGMA FACTO"/>
    <property type="match status" value="1"/>
</dbReference>
<reference evidence="9 10" key="1">
    <citation type="submission" date="2020-10" db="EMBL/GenBank/DDBJ databases">
        <title>Complete genome sequence of Paludibaculum fermentans P105T, a facultatively anaerobic acidobacterium capable of dissimilatory Fe(III) reduction.</title>
        <authorList>
            <person name="Dedysh S.N."/>
            <person name="Beletsky A.V."/>
            <person name="Kulichevskaya I.S."/>
            <person name="Mardanov A.V."/>
            <person name="Ravin N.V."/>
        </authorList>
    </citation>
    <scope>NUCLEOTIDE SEQUENCE [LARGE SCALE GENOMIC DNA]</scope>
    <source>
        <strain evidence="9 10">P105</strain>
    </source>
</reference>
<dbReference type="InterPro" id="IPR000838">
    <property type="entry name" value="RNA_pol_sigma70_ECF_CS"/>
</dbReference>
<dbReference type="PROSITE" id="PS01063">
    <property type="entry name" value="SIGMA70_ECF"/>
    <property type="match status" value="1"/>
</dbReference>
<dbReference type="InterPro" id="IPR013249">
    <property type="entry name" value="RNA_pol_sigma70_r4_t2"/>
</dbReference>
<dbReference type="SUPFAM" id="SSF88659">
    <property type="entry name" value="Sigma3 and sigma4 domains of RNA polymerase sigma factors"/>
    <property type="match status" value="1"/>
</dbReference>
<comment type="similarity">
    <text evidence="1 6">Belongs to the sigma-70 factor family. ECF subfamily.</text>
</comment>
<keyword evidence="5 6" id="KW-0804">Transcription</keyword>
<dbReference type="InterPro" id="IPR013324">
    <property type="entry name" value="RNA_pol_sigma_r3/r4-like"/>
</dbReference>
<dbReference type="PANTHER" id="PTHR43133:SF51">
    <property type="entry name" value="RNA POLYMERASE SIGMA FACTOR"/>
    <property type="match status" value="1"/>
</dbReference>
<dbReference type="Proteomes" id="UP000593892">
    <property type="component" value="Chromosome"/>
</dbReference>
<dbReference type="Gene3D" id="1.10.10.10">
    <property type="entry name" value="Winged helix-like DNA-binding domain superfamily/Winged helix DNA-binding domain"/>
    <property type="match status" value="1"/>
</dbReference>
<dbReference type="InterPro" id="IPR013325">
    <property type="entry name" value="RNA_pol_sigma_r2"/>
</dbReference>
<evidence type="ECO:0000313" key="9">
    <source>
        <dbReference type="EMBL" id="QOY86108.1"/>
    </source>
</evidence>
<dbReference type="InterPro" id="IPR014284">
    <property type="entry name" value="RNA_pol_sigma-70_dom"/>
</dbReference>
<dbReference type="InterPro" id="IPR036388">
    <property type="entry name" value="WH-like_DNA-bd_sf"/>
</dbReference>
<evidence type="ECO:0000256" key="1">
    <source>
        <dbReference type="ARBA" id="ARBA00010641"/>
    </source>
</evidence>
<evidence type="ECO:0000256" key="3">
    <source>
        <dbReference type="ARBA" id="ARBA00023082"/>
    </source>
</evidence>
<dbReference type="RefSeq" id="WP_194447777.1">
    <property type="nucleotide sequence ID" value="NZ_CP063849.1"/>
</dbReference>
<dbReference type="Gene3D" id="1.10.1740.10">
    <property type="match status" value="1"/>
</dbReference>
<keyword evidence="3 6" id="KW-0731">Sigma factor</keyword>
<keyword evidence="4 6" id="KW-0238">DNA-binding</keyword>
<keyword evidence="10" id="KW-1185">Reference proteome</keyword>
<dbReference type="GO" id="GO:0006352">
    <property type="term" value="P:DNA-templated transcription initiation"/>
    <property type="evidence" value="ECO:0007669"/>
    <property type="project" value="InterPro"/>
</dbReference>
<evidence type="ECO:0000256" key="6">
    <source>
        <dbReference type="RuleBase" id="RU000716"/>
    </source>
</evidence>
<evidence type="ECO:0000256" key="5">
    <source>
        <dbReference type="ARBA" id="ARBA00023163"/>
    </source>
</evidence>
<dbReference type="Pfam" id="PF08281">
    <property type="entry name" value="Sigma70_r4_2"/>
    <property type="match status" value="1"/>
</dbReference>
<dbReference type="GO" id="GO:0003677">
    <property type="term" value="F:DNA binding"/>
    <property type="evidence" value="ECO:0007669"/>
    <property type="project" value="UniProtKB-KW"/>
</dbReference>
<dbReference type="EMBL" id="CP063849">
    <property type="protein sequence ID" value="QOY86108.1"/>
    <property type="molecule type" value="Genomic_DNA"/>
</dbReference>
<feature type="domain" description="RNA polymerase sigma factor 70 region 4 type 2" evidence="8">
    <location>
        <begin position="132"/>
        <end position="183"/>
    </location>
</feature>
<evidence type="ECO:0000259" key="8">
    <source>
        <dbReference type="Pfam" id="PF08281"/>
    </source>
</evidence>
<proteinExistence type="inferred from homology"/>
<evidence type="ECO:0000256" key="2">
    <source>
        <dbReference type="ARBA" id="ARBA00023015"/>
    </source>
</evidence>
<evidence type="ECO:0000259" key="7">
    <source>
        <dbReference type="Pfam" id="PF04542"/>
    </source>
</evidence>
<dbReference type="SUPFAM" id="SSF88946">
    <property type="entry name" value="Sigma2 domain of RNA polymerase sigma factors"/>
    <property type="match status" value="1"/>
</dbReference>
<dbReference type="Pfam" id="PF04542">
    <property type="entry name" value="Sigma70_r2"/>
    <property type="match status" value="1"/>
</dbReference>
<evidence type="ECO:0000256" key="4">
    <source>
        <dbReference type="ARBA" id="ARBA00023125"/>
    </source>
</evidence>
<evidence type="ECO:0000313" key="10">
    <source>
        <dbReference type="Proteomes" id="UP000593892"/>
    </source>
</evidence>
<dbReference type="GO" id="GO:0016987">
    <property type="term" value="F:sigma factor activity"/>
    <property type="evidence" value="ECO:0007669"/>
    <property type="project" value="UniProtKB-KW"/>
</dbReference>
<dbReference type="NCBIfam" id="TIGR02937">
    <property type="entry name" value="sigma70-ECF"/>
    <property type="match status" value="1"/>
</dbReference>
<sequence length="195" mass="21766">MKESDGAAIQRVLAGDGDGFQVLVERYSHALFRLAYRMTGNEADADDVVQETFLRAYRSLANYDGRAAFSTWLYRIASNYTLDRIAATKRRAEILHPLDQKPEGEEDGRAWQPVEQAPGPDRLLLSGEIQVRLAAAMEELTPQERTAFTLRHFEDLSIEEIGAALQLGSNATRNSIFRAVQKLRRNLAGWAGVAS</sequence>
<dbReference type="KEGG" id="pfer:IRI77_25305"/>
<keyword evidence="2 6" id="KW-0805">Transcription regulation</keyword>
<dbReference type="CDD" id="cd06171">
    <property type="entry name" value="Sigma70_r4"/>
    <property type="match status" value="1"/>
</dbReference>
<dbReference type="InterPro" id="IPR039425">
    <property type="entry name" value="RNA_pol_sigma-70-like"/>
</dbReference>
<dbReference type="AlphaFoldDB" id="A0A7S7SIX1"/>
<gene>
    <name evidence="9" type="ORF">IRI77_25305</name>
</gene>
<feature type="domain" description="RNA polymerase sigma-70 region 2" evidence="7">
    <location>
        <begin position="23"/>
        <end position="90"/>
    </location>
</feature>
<dbReference type="InterPro" id="IPR007627">
    <property type="entry name" value="RNA_pol_sigma70_r2"/>
</dbReference>